<protein>
    <submittedName>
        <fullName evidence="1">Uncharacterized protein</fullName>
    </submittedName>
</protein>
<accession>A0ACC0Q5Y3</accession>
<dbReference type="Proteomes" id="UP001062846">
    <property type="component" value="Chromosome 1"/>
</dbReference>
<reference evidence="1" key="1">
    <citation type="submission" date="2022-02" db="EMBL/GenBank/DDBJ databases">
        <title>Plant Genome Project.</title>
        <authorList>
            <person name="Zhang R.-G."/>
        </authorList>
    </citation>
    <scope>NUCLEOTIDE SEQUENCE</scope>
    <source>
        <strain evidence="1">AT1</strain>
    </source>
</reference>
<comment type="caution">
    <text evidence="1">The sequence shown here is derived from an EMBL/GenBank/DDBJ whole genome shotgun (WGS) entry which is preliminary data.</text>
</comment>
<organism evidence="1 2">
    <name type="scientific">Rhododendron molle</name>
    <name type="common">Chinese azalea</name>
    <name type="synonym">Azalea mollis</name>
    <dbReference type="NCBI Taxonomy" id="49168"/>
    <lineage>
        <taxon>Eukaryota</taxon>
        <taxon>Viridiplantae</taxon>
        <taxon>Streptophyta</taxon>
        <taxon>Embryophyta</taxon>
        <taxon>Tracheophyta</taxon>
        <taxon>Spermatophyta</taxon>
        <taxon>Magnoliopsida</taxon>
        <taxon>eudicotyledons</taxon>
        <taxon>Gunneridae</taxon>
        <taxon>Pentapetalae</taxon>
        <taxon>asterids</taxon>
        <taxon>Ericales</taxon>
        <taxon>Ericaceae</taxon>
        <taxon>Ericoideae</taxon>
        <taxon>Rhodoreae</taxon>
        <taxon>Rhododendron</taxon>
    </lineage>
</organism>
<name>A0ACC0Q5Y3_RHOML</name>
<keyword evidence="2" id="KW-1185">Reference proteome</keyword>
<proteinExistence type="predicted"/>
<evidence type="ECO:0000313" key="2">
    <source>
        <dbReference type="Proteomes" id="UP001062846"/>
    </source>
</evidence>
<evidence type="ECO:0000313" key="1">
    <source>
        <dbReference type="EMBL" id="KAI8572277.1"/>
    </source>
</evidence>
<dbReference type="EMBL" id="CM046388">
    <property type="protein sequence ID" value="KAI8572277.1"/>
    <property type="molecule type" value="Genomic_DNA"/>
</dbReference>
<gene>
    <name evidence="1" type="ORF">RHMOL_Rhmol01G0185700</name>
</gene>
<sequence>MVESSGNGGGGDEGVQPKEEVEALGPRIDNQTAVGVSSNAGVDIQSGGDSGDGHVEEVGAKRIGIHRWRRGVRRLALRQGARGKVPVEQPEFIPVVGSSGQEPISKSDFAKYVSDNVLAWLLEENPTVVATVLAAREERLRQIELAEEEEQLRRESEDLVREAEVAEKAHEEAAWSQELGMELTKTRLQAARTLFTIETYMSPEPQMFVPSRVDSNVPRWEDYDPELVLRDPMEHLAQSWEQRRVASLRGHGSPASSLELCKGLPERVRELVDATRFGLFIPTLTVAKSDHVVLTTLGERWQDTSNTFHFPIREMNVTPLDFVAITGLRVGGEPILFDFRIHKDKAALKWFLGLALERGEEMVRYEQFKEYLKKLPTTEQEEEQMARAYLLYLFGATLYPNKHAMVHLSYLPALRDLCMASRYDWGGVALGACYGFMGEFTWEKKPIAGYWKIWEVEWAPWNDIVPEPEYVARSRVVTWSQVLLELAFRWQWYLGDRRQHLARAFGEMAHQAVASKAMEAGLERQDQSSRSRDGGVHLRERLSYAAVIGLPQLSWTLAVRDVQGEAATI</sequence>